<dbReference type="AlphaFoldDB" id="T1F0K8"/>
<dbReference type="EnsemblMetazoa" id="HelroT168428">
    <property type="protein sequence ID" value="HelroP168428"/>
    <property type="gene ID" value="HelroG168428"/>
</dbReference>
<name>T1F0K8_HELRO</name>
<dbReference type="EMBL" id="KB095959">
    <property type="protein sequence ID" value="ESO09444.1"/>
    <property type="molecule type" value="Genomic_DNA"/>
</dbReference>
<accession>T1F0K8</accession>
<dbReference type="HOGENOM" id="CLU_2099479_0_0_1"/>
<dbReference type="InParanoid" id="T1F0K8"/>
<dbReference type="EMBL" id="AMQM01002962">
    <property type="status" value="NOT_ANNOTATED_CDS"/>
    <property type="molecule type" value="Genomic_DNA"/>
</dbReference>
<proteinExistence type="predicted"/>
<sequence>MRKFERKKRSEIVPRVIDVCGYGSNNSERPKILTGYQQPLTIALGCADPSSLQGLLWIRQDNNGTITCPGQSDQVYHVTCVDNMWVGPVPMETIEGICYAKHRQGNDAEALIHLPF</sequence>
<dbReference type="Proteomes" id="UP000015101">
    <property type="component" value="Unassembled WGS sequence"/>
</dbReference>
<dbReference type="CTD" id="20202358"/>
<protein>
    <submittedName>
        <fullName evidence="1 2">Uncharacterized protein</fullName>
    </submittedName>
</protein>
<dbReference type="KEGG" id="hro:HELRODRAFT_168428"/>
<reference evidence="2" key="3">
    <citation type="submission" date="2015-06" db="UniProtKB">
        <authorList>
            <consortium name="EnsemblMetazoa"/>
        </authorList>
    </citation>
    <scope>IDENTIFICATION</scope>
</reference>
<evidence type="ECO:0000313" key="3">
    <source>
        <dbReference type="Proteomes" id="UP000015101"/>
    </source>
</evidence>
<dbReference type="RefSeq" id="XP_009012537.1">
    <property type="nucleotide sequence ID" value="XM_009014289.1"/>
</dbReference>
<gene>
    <name evidence="2" type="primary">20202358</name>
    <name evidence="1" type="ORF">HELRODRAFT_168428</name>
</gene>
<evidence type="ECO:0000313" key="2">
    <source>
        <dbReference type="EnsemblMetazoa" id="HelroP168428"/>
    </source>
</evidence>
<evidence type="ECO:0000313" key="1">
    <source>
        <dbReference type="EMBL" id="ESO09444.1"/>
    </source>
</evidence>
<keyword evidence="3" id="KW-1185">Reference proteome</keyword>
<reference evidence="1 3" key="2">
    <citation type="journal article" date="2013" name="Nature">
        <title>Insights into bilaterian evolution from three spiralian genomes.</title>
        <authorList>
            <person name="Simakov O."/>
            <person name="Marletaz F."/>
            <person name="Cho S.J."/>
            <person name="Edsinger-Gonzales E."/>
            <person name="Havlak P."/>
            <person name="Hellsten U."/>
            <person name="Kuo D.H."/>
            <person name="Larsson T."/>
            <person name="Lv J."/>
            <person name="Arendt D."/>
            <person name="Savage R."/>
            <person name="Osoegawa K."/>
            <person name="de Jong P."/>
            <person name="Grimwood J."/>
            <person name="Chapman J.A."/>
            <person name="Shapiro H."/>
            <person name="Aerts A."/>
            <person name="Otillar R.P."/>
            <person name="Terry A.Y."/>
            <person name="Boore J.L."/>
            <person name="Grigoriev I.V."/>
            <person name="Lindberg D.R."/>
            <person name="Seaver E.C."/>
            <person name="Weisblat D.A."/>
            <person name="Putnam N.H."/>
            <person name="Rokhsar D.S."/>
        </authorList>
    </citation>
    <scope>NUCLEOTIDE SEQUENCE</scope>
</reference>
<dbReference type="EMBL" id="AMQM01002961">
    <property type="status" value="NOT_ANNOTATED_CDS"/>
    <property type="molecule type" value="Genomic_DNA"/>
</dbReference>
<dbReference type="GeneID" id="20202358"/>
<reference evidence="3" key="1">
    <citation type="submission" date="2012-12" db="EMBL/GenBank/DDBJ databases">
        <authorList>
            <person name="Hellsten U."/>
            <person name="Grimwood J."/>
            <person name="Chapman J.A."/>
            <person name="Shapiro H."/>
            <person name="Aerts A."/>
            <person name="Otillar R.P."/>
            <person name="Terry A.Y."/>
            <person name="Boore J.L."/>
            <person name="Simakov O."/>
            <person name="Marletaz F."/>
            <person name="Cho S.-J."/>
            <person name="Edsinger-Gonzales E."/>
            <person name="Havlak P."/>
            <person name="Kuo D.-H."/>
            <person name="Larsson T."/>
            <person name="Lv J."/>
            <person name="Arendt D."/>
            <person name="Savage R."/>
            <person name="Osoegawa K."/>
            <person name="de Jong P."/>
            <person name="Lindberg D.R."/>
            <person name="Seaver E.C."/>
            <person name="Weisblat D.A."/>
            <person name="Putnam N.H."/>
            <person name="Grigoriev I.V."/>
            <person name="Rokhsar D.S."/>
        </authorList>
    </citation>
    <scope>NUCLEOTIDE SEQUENCE</scope>
</reference>
<organism evidence="2 3">
    <name type="scientific">Helobdella robusta</name>
    <name type="common">Californian leech</name>
    <dbReference type="NCBI Taxonomy" id="6412"/>
    <lineage>
        <taxon>Eukaryota</taxon>
        <taxon>Metazoa</taxon>
        <taxon>Spiralia</taxon>
        <taxon>Lophotrochozoa</taxon>
        <taxon>Annelida</taxon>
        <taxon>Clitellata</taxon>
        <taxon>Hirudinea</taxon>
        <taxon>Rhynchobdellida</taxon>
        <taxon>Glossiphoniidae</taxon>
        <taxon>Helobdella</taxon>
    </lineage>
</organism>